<name>A0ABY2WJY1_9FLAO</name>
<reference evidence="2 3" key="1">
    <citation type="submission" date="2019-05" db="EMBL/GenBank/DDBJ databases">
        <title>Flagellimonas sp. AsT0115, sp. nov., isolated from a marine red algae, Asparagopsis taxiformis.</title>
        <authorList>
            <person name="Kim J."/>
            <person name="Jeong S.E."/>
            <person name="Jeon C.O."/>
        </authorList>
    </citation>
    <scope>NUCLEOTIDE SEQUENCE [LARGE SCALE GENOMIC DNA]</scope>
    <source>
        <strain evidence="2 3">AsT0115</strain>
    </source>
</reference>
<dbReference type="InterPro" id="IPR011050">
    <property type="entry name" value="Pectin_lyase_fold/virulence"/>
</dbReference>
<protein>
    <submittedName>
        <fullName evidence="2">Right-handed parallel beta-helix repeat-containing protein</fullName>
    </submittedName>
</protein>
<dbReference type="InterPro" id="IPR012334">
    <property type="entry name" value="Pectin_lyas_fold"/>
</dbReference>
<feature type="domain" description="Right handed beta helix" evidence="1">
    <location>
        <begin position="319"/>
        <end position="501"/>
    </location>
</feature>
<gene>
    <name evidence="2" type="ORF">FGG15_13270</name>
</gene>
<sequence length="651" mass="74203">MSIMPILNGSIIKKLNIYRINQMKRNNYSIQFILVVLMCIQFFHSNAQSSNQNFDWDSYSAWANETEYTRTYVVDQRHPNASDSNDGSKENPFETINKAASVVKSGERVLVYGGIYRETIHPLQGGTSIDKMISYEAAPGEKVVVKGSRILNAEWKQNKVYTDVLSDPSLQYTWSRKIWVTTVPDTFFDGRYYPFQLPNILPEEHALMPWANLVKEIAPYTSRRALVFQNGRRMTQLEDYGDLAKIPGSFWVDVDGKTLHVHGFDGKNPNTSVIEIATQQHLFKPSKVGLNYIQLRGFTFEHCANGFLRTSTGAVTALGGHHWIIEDNTIRQINSSGLEFGYLAYETNDPNPENIRRDRKDSQGFMIVRNNHIHDCGTAGIRSFVVSDGIIQNNHIHHIGWQDAENYWECSGIKMLVTHRTLVKGNHIHNIQGGNGIWLDWDIRYSRTTQNVIHDVQNIQGGIFVEASHFPNLVDNNFVWNIDGNGIYANDTDYLKVYHNLVANTTGNAVHAIVQTDRYQNGRKLTAEENRVYNNIFINVRPFRFSSDSNTANHNVYISTSEPNFIDPGTFGKSNLDQNSSFLRVPVEFNREALFLFWNSSNTLELVPSLKEVSMDFHNNPRKQETLPGPFVEMHTPGISLNENQSLKITP</sequence>
<organism evidence="2 3">
    <name type="scientific">Flagellimonas algicola</name>
    <dbReference type="NCBI Taxonomy" id="2583815"/>
    <lineage>
        <taxon>Bacteria</taxon>
        <taxon>Pseudomonadati</taxon>
        <taxon>Bacteroidota</taxon>
        <taxon>Flavobacteriia</taxon>
        <taxon>Flavobacteriales</taxon>
        <taxon>Flavobacteriaceae</taxon>
        <taxon>Flagellimonas</taxon>
    </lineage>
</organism>
<evidence type="ECO:0000259" key="1">
    <source>
        <dbReference type="Pfam" id="PF13229"/>
    </source>
</evidence>
<evidence type="ECO:0000313" key="3">
    <source>
        <dbReference type="Proteomes" id="UP000751614"/>
    </source>
</evidence>
<keyword evidence="3" id="KW-1185">Reference proteome</keyword>
<comment type="caution">
    <text evidence="2">The sequence shown here is derived from an EMBL/GenBank/DDBJ whole genome shotgun (WGS) entry which is preliminary data.</text>
</comment>
<dbReference type="Pfam" id="PF13229">
    <property type="entry name" value="Beta_helix"/>
    <property type="match status" value="1"/>
</dbReference>
<dbReference type="PANTHER" id="PTHR36453">
    <property type="entry name" value="SECRETED PROTEIN-RELATED"/>
    <property type="match status" value="1"/>
</dbReference>
<dbReference type="SMART" id="SM00710">
    <property type="entry name" value="PbH1"/>
    <property type="match status" value="7"/>
</dbReference>
<dbReference type="Gene3D" id="2.160.20.10">
    <property type="entry name" value="Single-stranded right-handed beta-helix, Pectin lyase-like"/>
    <property type="match status" value="2"/>
</dbReference>
<dbReference type="InterPro" id="IPR006626">
    <property type="entry name" value="PbH1"/>
</dbReference>
<dbReference type="Proteomes" id="UP000751614">
    <property type="component" value="Unassembled WGS sequence"/>
</dbReference>
<dbReference type="InterPro" id="IPR039448">
    <property type="entry name" value="Beta_helix"/>
</dbReference>
<proteinExistence type="predicted"/>
<dbReference type="EMBL" id="VCNI01000002">
    <property type="protein sequence ID" value="TMU55148.1"/>
    <property type="molecule type" value="Genomic_DNA"/>
</dbReference>
<accession>A0ABY2WJY1</accession>
<evidence type="ECO:0000313" key="2">
    <source>
        <dbReference type="EMBL" id="TMU55148.1"/>
    </source>
</evidence>
<dbReference type="SUPFAM" id="SSF51126">
    <property type="entry name" value="Pectin lyase-like"/>
    <property type="match status" value="1"/>
</dbReference>
<dbReference type="PANTHER" id="PTHR36453:SF1">
    <property type="entry name" value="RIGHT HANDED BETA HELIX DOMAIN-CONTAINING PROTEIN"/>
    <property type="match status" value="1"/>
</dbReference>